<dbReference type="AlphaFoldDB" id="A0AA94R7C3"/>
<evidence type="ECO:0000313" key="2">
    <source>
        <dbReference type="Proteomes" id="UP000309984"/>
    </source>
</evidence>
<reference evidence="1 2" key="1">
    <citation type="submission" date="2018-01" db="EMBL/GenBank/DDBJ databases">
        <title>Comparative genomics of Mycobacterium mucogenicum and Mycobacterium neoaurum clade members emphasizing tRNA and non-coding RNA.</title>
        <authorList>
            <person name="Behra P.R.K."/>
            <person name="Pettersson B.M.F."/>
            <person name="Das S."/>
            <person name="Dasgupta S."/>
            <person name="Kirsebom L.A."/>
        </authorList>
    </citation>
    <scope>NUCLEOTIDE SEQUENCE [LARGE SCALE GENOMIC DNA]</scope>
    <source>
        <strain evidence="1 2">DSM 45104</strain>
    </source>
</reference>
<dbReference type="Proteomes" id="UP000309984">
    <property type="component" value="Unassembled WGS sequence"/>
</dbReference>
<organism evidence="1 2">
    <name type="scientific">Mycolicibacterium phocaicum</name>
    <dbReference type="NCBI Taxonomy" id="319706"/>
    <lineage>
        <taxon>Bacteria</taxon>
        <taxon>Bacillati</taxon>
        <taxon>Actinomycetota</taxon>
        <taxon>Actinomycetes</taxon>
        <taxon>Mycobacteriales</taxon>
        <taxon>Mycobacteriaceae</taxon>
        <taxon>Mycolicibacterium</taxon>
    </lineage>
</organism>
<name>A0AA94R7C3_9MYCO</name>
<dbReference type="EMBL" id="POTM01000052">
    <property type="protein sequence ID" value="TLH63619.1"/>
    <property type="molecule type" value="Genomic_DNA"/>
</dbReference>
<proteinExistence type="predicted"/>
<dbReference type="SUPFAM" id="SSF49265">
    <property type="entry name" value="Fibronectin type III"/>
    <property type="match status" value="1"/>
</dbReference>
<keyword evidence="2" id="KW-1185">Reference proteome</keyword>
<comment type="caution">
    <text evidence="1">The sequence shown here is derived from an EMBL/GenBank/DDBJ whole genome shotgun (WGS) entry which is preliminary data.</text>
</comment>
<sequence length="141" mass="15654">MATIALALGVTGPGFFPARANAELKCPESFLISPCLDAFEPGGDKLVAYWDNKGFWTSFIFMWQRPGGELHWHELGGNVRKFTVGKAWRDTKYTFKIQGCGSFLMPGRCSELMVLDYTTLDFYPPVSLEGDVALRPVPPEG</sequence>
<evidence type="ECO:0000313" key="1">
    <source>
        <dbReference type="EMBL" id="TLH63619.1"/>
    </source>
</evidence>
<accession>A0AA94R7C3</accession>
<protein>
    <submittedName>
        <fullName evidence="1">Uncharacterized protein</fullName>
    </submittedName>
</protein>
<dbReference type="InterPro" id="IPR036116">
    <property type="entry name" value="FN3_sf"/>
</dbReference>
<gene>
    <name evidence="1" type="ORF">C1S79_20800</name>
</gene>